<organism evidence="1 2">
    <name type="scientific">Citrus sinensis</name>
    <name type="common">Sweet orange</name>
    <name type="synonym">Citrus aurantium var. sinensis</name>
    <dbReference type="NCBI Taxonomy" id="2711"/>
    <lineage>
        <taxon>Eukaryota</taxon>
        <taxon>Viridiplantae</taxon>
        <taxon>Streptophyta</taxon>
        <taxon>Embryophyta</taxon>
        <taxon>Tracheophyta</taxon>
        <taxon>Spermatophyta</taxon>
        <taxon>Magnoliopsida</taxon>
        <taxon>eudicotyledons</taxon>
        <taxon>Gunneridae</taxon>
        <taxon>Pentapetalae</taxon>
        <taxon>rosids</taxon>
        <taxon>malvids</taxon>
        <taxon>Sapindales</taxon>
        <taxon>Rutaceae</taxon>
        <taxon>Aurantioideae</taxon>
        <taxon>Citrus</taxon>
    </lineage>
</organism>
<reference evidence="1 2" key="1">
    <citation type="submission" date="2014-04" db="EMBL/GenBank/DDBJ databases">
        <authorList>
            <consortium name="International Citrus Genome Consortium"/>
            <person name="Gmitter F."/>
            <person name="Chen C."/>
            <person name="Farmerie W."/>
            <person name="Harkins T."/>
            <person name="Desany B."/>
            <person name="Mohiuddin M."/>
            <person name="Kodira C."/>
            <person name="Borodovsky M."/>
            <person name="Lomsadze A."/>
            <person name="Burns P."/>
            <person name="Jenkins J."/>
            <person name="Prochnik S."/>
            <person name="Shu S."/>
            <person name="Chapman J."/>
            <person name="Pitluck S."/>
            <person name="Schmutz J."/>
            <person name="Rokhsar D."/>
        </authorList>
    </citation>
    <scope>NUCLEOTIDE SEQUENCE</scope>
</reference>
<gene>
    <name evidence="1" type="ORF">CISIN_1g034766mg</name>
</gene>
<name>A0A067ED06_CITSI</name>
<evidence type="ECO:0000313" key="1">
    <source>
        <dbReference type="EMBL" id="KDO53079.1"/>
    </source>
</evidence>
<evidence type="ECO:0000313" key="2">
    <source>
        <dbReference type="Proteomes" id="UP000027120"/>
    </source>
</evidence>
<keyword evidence="2" id="KW-1185">Reference proteome</keyword>
<dbReference type="EMBL" id="KK785022">
    <property type="protein sequence ID" value="KDO53079.1"/>
    <property type="molecule type" value="Genomic_DNA"/>
</dbReference>
<proteinExistence type="predicted"/>
<dbReference type="Proteomes" id="UP000027120">
    <property type="component" value="Unassembled WGS sequence"/>
</dbReference>
<dbReference type="AlphaFoldDB" id="A0A067ED06"/>
<accession>A0A067ED06</accession>
<protein>
    <submittedName>
        <fullName evidence="1">Uncharacterized protein</fullName>
    </submittedName>
</protein>
<sequence>MAPLRRAGEGTPVRDLCLIAHPAKHINGLVRSVVIQQFFRFAGCLQKVKFKRNAWMRRIKIGPRKILQDKITHVIKVFKHQRKF</sequence>